<organism evidence="1 2">
    <name type="scientific">Aquimarina aggregata</name>
    <dbReference type="NCBI Taxonomy" id="1642818"/>
    <lineage>
        <taxon>Bacteria</taxon>
        <taxon>Pseudomonadati</taxon>
        <taxon>Bacteroidota</taxon>
        <taxon>Flavobacteriia</taxon>
        <taxon>Flavobacteriales</taxon>
        <taxon>Flavobacteriaceae</taxon>
        <taxon>Aquimarina</taxon>
    </lineage>
</organism>
<comment type="caution">
    <text evidence="1">The sequence shown here is derived from an EMBL/GenBank/DDBJ whole genome shotgun (WGS) entry which is preliminary data.</text>
</comment>
<protein>
    <submittedName>
        <fullName evidence="1">Uncharacterized protein</fullName>
    </submittedName>
</protein>
<dbReference type="OrthoDB" id="1032668at2"/>
<dbReference type="EMBL" id="LQRT01000035">
    <property type="protein sequence ID" value="KZS39212.1"/>
    <property type="molecule type" value="Genomic_DNA"/>
</dbReference>
<gene>
    <name evidence="1" type="ORF">AWE51_11700</name>
</gene>
<evidence type="ECO:0000313" key="2">
    <source>
        <dbReference type="Proteomes" id="UP000076715"/>
    </source>
</evidence>
<accession>A0A162YLI5</accession>
<reference evidence="1 2" key="1">
    <citation type="submission" date="2016-01" db="EMBL/GenBank/DDBJ databases">
        <title>The draft genome sequence of Aquimarina sp. RZW4-3-2.</title>
        <authorList>
            <person name="Wang Y."/>
        </authorList>
    </citation>
    <scope>NUCLEOTIDE SEQUENCE [LARGE SCALE GENOMIC DNA]</scope>
    <source>
        <strain evidence="1 2">RZW4-3-2</strain>
    </source>
</reference>
<dbReference type="AlphaFoldDB" id="A0A162YLI5"/>
<keyword evidence="2" id="KW-1185">Reference proteome</keyword>
<name>A0A162YLI5_9FLAO</name>
<evidence type="ECO:0000313" key="1">
    <source>
        <dbReference type="EMBL" id="KZS39212.1"/>
    </source>
</evidence>
<dbReference type="Proteomes" id="UP000076715">
    <property type="component" value="Unassembled WGS sequence"/>
</dbReference>
<sequence length="95" mass="10953">MTKEEFLNNHWFNFPLPEGTVCTLEYAPKNDSNVDAIRKATLNNVTGASELKTRIALSRKLITNKDYEYTENDAKSIIDAHQDYNLKHPRIIKSK</sequence>
<proteinExistence type="predicted"/>
<dbReference type="RefSeq" id="WP_066317110.1">
    <property type="nucleotide sequence ID" value="NZ_LQRT01000035.1"/>
</dbReference>